<dbReference type="SMART" id="SM00360">
    <property type="entry name" value="RRM"/>
    <property type="match status" value="1"/>
</dbReference>
<name>A0A0M3I8N5_ASCLU</name>
<dbReference type="Proteomes" id="UP000036681">
    <property type="component" value="Unplaced"/>
</dbReference>
<dbReference type="Pfam" id="PF00076">
    <property type="entry name" value="RRM_1"/>
    <property type="match status" value="1"/>
</dbReference>
<dbReference type="InterPro" id="IPR035979">
    <property type="entry name" value="RBD_domain_sf"/>
</dbReference>
<protein>
    <submittedName>
        <fullName evidence="3">RRM domain-containing protein</fullName>
    </submittedName>
</protein>
<evidence type="ECO:0000313" key="2">
    <source>
        <dbReference type="Proteomes" id="UP000036681"/>
    </source>
</evidence>
<keyword evidence="2" id="KW-1185">Reference proteome</keyword>
<dbReference type="GO" id="GO:0003723">
    <property type="term" value="F:RNA binding"/>
    <property type="evidence" value="ECO:0007669"/>
    <property type="project" value="InterPro"/>
</dbReference>
<evidence type="ECO:0000259" key="1">
    <source>
        <dbReference type="SMART" id="SM00360"/>
    </source>
</evidence>
<feature type="domain" description="RRM" evidence="1">
    <location>
        <begin position="41"/>
        <end position="112"/>
    </location>
</feature>
<sequence length="184" mass="20895">MFASKGRSKLLSLRYVLFDSKYDLYDDEEKMYIQVDRSERTVRVLGMSYLLDCDFIYDLFSEMGPVEKVIFREHPDGTPKDALVVFRNKASVGEAIRNLHRREVYGALLLVRPLKSSGRHIYRDVDVSAEHDGADPYPTEPQFFASGSNAEYFPQGGQVGNAGLGMSRSAEAVCMSNNTWFTRQ</sequence>
<dbReference type="AlphaFoldDB" id="A0A0M3I8N5"/>
<organism evidence="2 3">
    <name type="scientific">Ascaris lumbricoides</name>
    <name type="common">Giant roundworm</name>
    <dbReference type="NCBI Taxonomy" id="6252"/>
    <lineage>
        <taxon>Eukaryota</taxon>
        <taxon>Metazoa</taxon>
        <taxon>Ecdysozoa</taxon>
        <taxon>Nematoda</taxon>
        <taxon>Chromadorea</taxon>
        <taxon>Rhabditida</taxon>
        <taxon>Spirurina</taxon>
        <taxon>Ascaridomorpha</taxon>
        <taxon>Ascaridoidea</taxon>
        <taxon>Ascarididae</taxon>
        <taxon>Ascaris</taxon>
    </lineage>
</organism>
<dbReference type="SUPFAM" id="SSF54928">
    <property type="entry name" value="RNA-binding domain, RBD"/>
    <property type="match status" value="1"/>
</dbReference>
<dbReference type="WBParaSite" id="ALUE_0001372601-mRNA-1">
    <property type="protein sequence ID" value="ALUE_0001372601-mRNA-1"/>
    <property type="gene ID" value="ALUE_0001372601"/>
</dbReference>
<accession>A0A0M3I8N5</accession>
<reference evidence="3" key="1">
    <citation type="submission" date="2017-02" db="UniProtKB">
        <authorList>
            <consortium name="WormBaseParasite"/>
        </authorList>
    </citation>
    <scope>IDENTIFICATION</scope>
</reference>
<evidence type="ECO:0000313" key="3">
    <source>
        <dbReference type="WBParaSite" id="ALUE_0001372601-mRNA-1"/>
    </source>
</evidence>
<dbReference type="CDD" id="cd00590">
    <property type="entry name" value="RRM_SF"/>
    <property type="match status" value="1"/>
</dbReference>
<dbReference type="InterPro" id="IPR000504">
    <property type="entry name" value="RRM_dom"/>
</dbReference>
<proteinExistence type="predicted"/>
<dbReference type="InterPro" id="IPR012677">
    <property type="entry name" value="Nucleotide-bd_a/b_plait_sf"/>
</dbReference>
<dbReference type="Gene3D" id="3.30.70.330">
    <property type="match status" value="1"/>
</dbReference>